<comment type="caution">
    <text evidence="6">The sequence shown here is derived from an EMBL/GenBank/DDBJ whole genome shotgun (WGS) entry which is preliminary data.</text>
</comment>
<keyword evidence="3 5" id="KW-0472">Membrane</keyword>
<dbReference type="PANTHER" id="PTHR23121">
    <property type="entry name" value="SODIUM-DEPENDENT GLUCOSE TRANSPORTER 1"/>
    <property type="match status" value="1"/>
</dbReference>
<evidence type="ECO:0000256" key="1">
    <source>
        <dbReference type="ARBA" id="ARBA00022692"/>
    </source>
</evidence>
<keyword evidence="1 5" id="KW-0812">Transmembrane</keyword>
<keyword evidence="7" id="KW-1185">Reference proteome</keyword>
<dbReference type="AlphaFoldDB" id="X6N8U3"/>
<feature type="region of interest" description="Disordered" evidence="4">
    <location>
        <begin position="287"/>
        <end position="332"/>
    </location>
</feature>
<feature type="compositionally biased region" description="Polar residues" evidence="4">
    <location>
        <begin position="292"/>
        <end position="332"/>
    </location>
</feature>
<proteinExistence type="predicted"/>
<feature type="transmembrane region" description="Helical" evidence="5">
    <location>
        <begin position="167"/>
        <end position="193"/>
    </location>
</feature>
<feature type="transmembrane region" description="Helical" evidence="5">
    <location>
        <begin position="110"/>
        <end position="133"/>
    </location>
</feature>
<evidence type="ECO:0000256" key="4">
    <source>
        <dbReference type="SAM" id="MobiDB-lite"/>
    </source>
</evidence>
<dbReference type="Proteomes" id="UP000023152">
    <property type="component" value="Unassembled WGS sequence"/>
</dbReference>
<dbReference type="Gene3D" id="1.20.1250.20">
    <property type="entry name" value="MFS general substrate transporter like domains"/>
    <property type="match status" value="1"/>
</dbReference>
<feature type="transmembrane region" description="Helical" evidence="5">
    <location>
        <begin position="255"/>
        <end position="274"/>
    </location>
</feature>
<evidence type="ECO:0000256" key="3">
    <source>
        <dbReference type="ARBA" id="ARBA00023136"/>
    </source>
</evidence>
<reference evidence="6 7" key="1">
    <citation type="journal article" date="2013" name="Curr. Biol.">
        <title>The Genome of the Foraminiferan Reticulomyxa filosa.</title>
        <authorList>
            <person name="Glockner G."/>
            <person name="Hulsmann N."/>
            <person name="Schleicher M."/>
            <person name="Noegel A.A."/>
            <person name="Eichinger L."/>
            <person name="Gallinger C."/>
            <person name="Pawlowski J."/>
            <person name="Sierra R."/>
            <person name="Euteneuer U."/>
            <person name="Pillet L."/>
            <person name="Moustafa A."/>
            <person name="Platzer M."/>
            <person name="Groth M."/>
            <person name="Szafranski K."/>
            <person name="Schliwa M."/>
        </authorList>
    </citation>
    <scope>NUCLEOTIDE SEQUENCE [LARGE SCALE GENOMIC DNA]</scope>
</reference>
<sequence>MSNHVNKKQKVLNEEISSSDESSTSHSSSQLGATVKVQAEGTKEKEEQVVALTRFQKKMQHLQVQSFSFLSEVSSSKQASKKYQMWCVAMYFVATNAFIVAAPSRASLSMISWLFSLRAFGYVVGSVTSGYLLDAYPRHGHNLICITALIGGGTSMATPYIRNLWLLITNFCFQGVCFSFVDCICNVCLLALFRKSQETNLNASANAAKDSDSDSDSDSEGRPYMQALHFFFAFGALLSPLAIQLSLDLIGSYELSSWIFGLLCVPVAIVLFLLPCPVKEKNQLQEQHLESPVSTSTPIQPVNSQPQSQHTSQVEIKDTPASNDLTRTHSTASSSLKTTNKCAQWSIICGCGSLLG</sequence>
<gene>
    <name evidence="6" type="ORF">RFI_14754</name>
</gene>
<evidence type="ECO:0000256" key="5">
    <source>
        <dbReference type="SAM" id="Phobius"/>
    </source>
</evidence>
<evidence type="ECO:0000313" key="6">
    <source>
        <dbReference type="EMBL" id="ETO22446.1"/>
    </source>
</evidence>
<feature type="transmembrane region" description="Helical" evidence="5">
    <location>
        <begin position="227"/>
        <end position="243"/>
    </location>
</feature>
<dbReference type="OrthoDB" id="6365769at2759"/>
<dbReference type="SUPFAM" id="SSF103473">
    <property type="entry name" value="MFS general substrate transporter"/>
    <property type="match status" value="1"/>
</dbReference>
<dbReference type="PANTHER" id="PTHR23121:SF9">
    <property type="entry name" value="SODIUM-DEPENDENT GLUCOSE TRANSPORTER 1"/>
    <property type="match status" value="1"/>
</dbReference>
<dbReference type="InterPro" id="IPR036259">
    <property type="entry name" value="MFS_trans_sf"/>
</dbReference>
<protein>
    <recommendedName>
        <fullName evidence="8">Major facilitator superfamily (MFS) profile domain-containing protein</fullName>
    </recommendedName>
</protein>
<accession>X6N8U3</accession>
<dbReference type="GO" id="GO:0022857">
    <property type="term" value="F:transmembrane transporter activity"/>
    <property type="evidence" value="ECO:0007669"/>
    <property type="project" value="InterPro"/>
</dbReference>
<keyword evidence="2 5" id="KW-1133">Transmembrane helix</keyword>
<dbReference type="EMBL" id="ASPP01010734">
    <property type="protein sequence ID" value="ETO22446.1"/>
    <property type="molecule type" value="Genomic_DNA"/>
</dbReference>
<dbReference type="InterPro" id="IPR011701">
    <property type="entry name" value="MFS"/>
</dbReference>
<feature type="compositionally biased region" description="Low complexity" evidence="4">
    <location>
        <begin position="19"/>
        <end position="29"/>
    </location>
</feature>
<evidence type="ECO:0008006" key="8">
    <source>
        <dbReference type="Google" id="ProtNLM"/>
    </source>
</evidence>
<evidence type="ECO:0000313" key="7">
    <source>
        <dbReference type="Proteomes" id="UP000023152"/>
    </source>
</evidence>
<evidence type="ECO:0000256" key="2">
    <source>
        <dbReference type="ARBA" id="ARBA00022989"/>
    </source>
</evidence>
<dbReference type="Pfam" id="PF07690">
    <property type="entry name" value="MFS_1"/>
    <property type="match status" value="1"/>
</dbReference>
<feature type="transmembrane region" description="Helical" evidence="5">
    <location>
        <begin position="85"/>
        <end position="104"/>
    </location>
</feature>
<feature type="transmembrane region" description="Helical" evidence="5">
    <location>
        <begin position="140"/>
        <end position="161"/>
    </location>
</feature>
<feature type="compositionally biased region" description="Basic residues" evidence="4">
    <location>
        <begin position="1"/>
        <end position="10"/>
    </location>
</feature>
<name>X6N8U3_RETFI</name>
<feature type="region of interest" description="Disordered" evidence="4">
    <location>
        <begin position="1"/>
        <end position="40"/>
    </location>
</feature>
<organism evidence="6 7">
    <name type="scientific">Reticulomyxa filosa</name>
    <dbReference type="NCBI Taxonomy" id="46433"/>
    <lineage>
        <taxon>Eukaryota</taxon>
        <taxon>Sar</taxon>
        <taxon>Rhizaria</taxon>
        <taxon>Retaria</taxon>
        <taxon>Foraminifera</taxon>
        <taxon>Monothalamids</taxon>
        <taxon>Reticulomyxidae</taxon>
        <taxon>Reticulomyxa</taxon>
    </lineage>
</organism>